<evidence type="ECO:0000313" key="1">
    <source>
        <dbReference type="EMBL" id="QJA66835.1"/>
    </source>
</evidence>
<proteinExistence type="predicted"/>
<name>A0A6M3JCD5_9ZZZZ</name>
<dbReference type="EMBL" id="MT141561">
    <property type="protein sequence ID" value="QJA66835.1"/>
    <property type="molecule type" value="Genomic_DNA"/>
</dbReference>
<accession>A0A6M3JCD5</accession>
<sequence>MSDKCKDKPHKWTKWNFAAYIETGGAIEFRRCKRCGKREHRAIQTVGE</sequence>
<evidence type="ECO:0000313" key="2">
    <source>
        <dbReference type="EMBL" id="QJA83069.1"/>
    </source>
</evidence>
<organism evidence="1">
    <name type="scientific">viral metagenome</name>
    <dbReference type="NCBI Taxonomy" id="1070528"/>
    <lineage>
        <taxon>unclassified sequences</taxon>
        <taxon>metagenomes</taxon>
        <taxon>organismal metagenomes</taxon>
    </lineage>
</organism>
<reference evidence="1" key="1">
    <citation type="submission" date="2020-03" db="EMBL/GenBank/DDBJ databases">
        <title>The deep terrestrial virosphere.</title>
        <authorList>
            <person name="Holmfeldt K."/>
            <person name="Nilsson E."/>
            <person name="Simone D."/>
            <person name="Lopez-Fernandez M."/>
            <person name="Wu X."/>
            <person name="de Brujin I."/>
            <person name="Lundin D."/>
            <person name="Andersson A."/>
            <person name="Bertilsson S."/>
            <person name="Dopson M."/>
        </authorList>
    </citation>
    <scope>NUCLEOTIDE SEQUENCE</scope>
    <source>
        <strain evidence="2">MM415A00321</strain>
        <strain evidence="1">MM415B00326</strain>
    </source>
</reference>
<dbReference type="AlphaFoldDB" id="A0A6M3JCD5"/>
<dbReference type="EMBL" id="MT142502">
    <property type="protein sequence ID" value="QJA83069.1"/>
    <property type="molecule type" value="Genomic_DNA"/>
</dbReference>
<protein>
    <submittedName>
        <fullName evidence="1">Uncharacterized protein</fullName>
    </submittedName>
</protein>
<gene>
    <name evidence="2" type="ORF">MM415A00321_0049</name>
    <name evidence="1" type="ORF">MM415B00326_0035</name>
</gene>